<dbReference type="GO" id="GO:0043565">
    <property type="term" value="F:sequence-specific DNA binding"/>
    <property type="evidence" value="ECO:0007669"/>
    <property type="project" value="UniProtKB-ARBA"/>
</dbReference>
<keyword evidence="4" id="KW-1185">Reference proteome</keyword>
<sequence length="101" mass="11910">MIAGMDMGGILFDLSDDVIKRLEDLKQQRNLPRAELLREAVEQYLERQAEAVISNALGLWQSREEDGVEYEKKLREEWYERVTRNTKDFARIPGVMTPYYL</sequence>
<dbReference type="Proteomes" id="UP000317652">
    <property type="component" value="Unassembled WGS sequence"/>
</dbReference>
<dbReference type="GO" id="GO:0006355">
    <property type="term" value="P:regulation of DNA-templated transcription"/>
    <property type="evidence" value="ECO:0007669"/>
    <property type="project" value="InterPro"/>
</dbReference>
<dbReference type="EMBL" id="CABGGS010000006">
    <property type="protein sequence ID" value="VUS39229.1"/>
    <property type="molecule type" value="Genomic_DNA"/>
</dbReference>
<protein>
    <recommendedName>
        <fullName evidence="1">Ribbon-helix-helix protein CopG domain-containing protein</fullName>
    </recommendedName>
</protein>
<dbReference type="AlphaFoldDB" id="A0A564IYE9"/>
<dbReference type="Gene3D" id="1.10.1220.10">
    <property type="entry name" value="Met repressor-like"/>
    <property type="match status" value="1"/>
</dbReference>
<dbReference type="EMBL" id="CABGHF010000006">
    <property type="protein sequence ID" value="VUS49168.1"/>
    <property type="molecule type" value="Genomic_DNA"/>
</dbReference>
<accession>A0A564IYE9</accession>
<name>A0A564IYE9_9ENTR</name>
<organism evidence="3 5">
    <name type="scientific">Klebsiella spallanzanii</name>
    <dbReference type="NCBI Taxonomy" id="2587528"/>
    <lineage>
        <taxon>Bacteria</taxon>
        <taxon>Pseudomonadati</taxon>
        <taxon>Pseudomonadota</taxon>
        <taxon>Gammaproteobacteria</taxon>
        <taxon>Enterobacterales</taxon>
        <taxon>Enterobacteriaceae</taxon>
        <taxon>Klebsiella/Raoultella group</taxon>
        <taxon>Klebsiella</taxon>
    </lineage>
</organism>
<evidence type="ECO:0000259" key="1">
    <source>
        <dbReference type="Pfam" id="PF01402"/>
    </source>
</evidence>
<evidence type="ECO:0000313" key="3">
    <source>
        <dbReference type="EMBL" id="VUS49168.1"/>
    </source>
</evidence>
<evidence type="ECO:0000313" key="2">
    <source>
        <dbReference type="EMBL" id="VUS39229.1"/>
    </source>
</evidence>
<dbReference type="Pfam" id="PF01402">
    <property type="entry name" value="RHH_1"/>
    <property type="match status" value="1"/>
</dbReference>
<proteinExistence type="predicted"/>
<dbReference type="InterPro" id="IPR002145">
    <property type="entry name" value="CopG"/>
</dbReference>
<dbReference type="CDD" id="cd21631">
    <property type="entry name" value="RHH_CopG_NikR-like"/>
    <property type="match status" value="1"/>
</dbReference>
<feature type="domain" description="Ribbon-helix-helix protein CopG" evidence="1">
    <location>
        <begin position="14"/>
        <end position="48"/>
    </location>
</feature>
<dbReference type="InterPro" id="IPR013321">
    <property type="entry name" value="Arc_rbn_hlx_hlx"/>
</dbReference>
<reference evidence="4 5" key="1">
    <citation type="submission" date="2019-07" db="EMBL/GenBank/DDBJ databases">
        <authorList>
            <person name="Brisse S."/>
            <person name="Rodrigues C."/>
            <person name="Thorpe H."/>
        </authorList>
    </citation>
    <scope>NUCLEOTIDE SEQUENCE [LARGE SCALE GENOMIC DNA]</scope>
    <source>
        <strain evidence="3">SB6408</strain>
        <strain evidence="2">SB6411</strain>
    </source>
</reference>
<evidence type="ECO:0000313" key="5">
    <source>
        <dbReference type="Proteomes" id="UP000318370"/>
    </source>
</evidence>
<evidence type="ECO:0000313" key="4">
    <source>
        <dbReference type="Proteomes" id="UP000317652"/>
    </source>
</evidence>
<gene>
    <name evidence="3" type="ORF">SB6408_04136</name>
    <name evidence="2" type="ORF">SB6411_05275</name>
</gene>
<dbReference type="Proteomes" id="UP000318370">
    <property type="component" value="Unassembled WGS sequence"/>
</dbReference>